<dbReference type="InterPro" id="IPR001638">
    <property type="entry name" value="Solute-binding_3/MltF_N"/>
</dbReference>
<dbReference type="Proteomes" id="UP000559987">
    <property type="component" value="Unassembled WGS sequence"/>
</dbReference>
<reference evidence="4 5" key="1">
    <citation type="submission" date="2020-08" db="EMBL/GenBank/DDBJ databases">
        <title>Genomic Encyclopedia of Type Strains, Phase III (KMG-III): the genomes of soil and plant-associated and newly described type strains.</title>
        <authorList>
            <person name="Whitman W."/>
        </authorList>
    </citation>
    <scope>NUCLEOTIDE SEQUENCE [LARGE SCALE GENOMIC DNA]</scope>
    <source>
        <strain evidence="4 5">CECT 8571</strain>
    </source>
</reference>
<evidence type="ECO:0000313" key="5">
    <source>
        <dbReference type="Proteomes" id="UP000559987"/>
    </source>
</evidence>
<organism evidence="4 5">
    <name type="scientific">Simiduia aestuariiviva</name>
    <dbReference type="NCBI Taxonomy" id="1510459"/>
    <lineage>
        <taxon>Bacteria</taxon>
        <taxon>Pseudomonadati</taxon>
        <taxon>Pseudomonadota</taxon>
        <taxon>Gammaproteobacteria</taxon>
        <taxon>Cellvibrionales</taxon>
        <taxon>Cellvibrionaceae</taxon>
        <taxon>Simiduia</taxon>
    </lineage>
</organism>
<dbReference type="PANTHER" id="PTHR35936">
    <property type="entry name" value="MEMBRANE-BOUND LYTIC MUREIN TRANSGLYCOSYLASE F"/>
    <property type="match status" value="1"/>
</dbReference>
<evidence type="ECO:0000259" key="3">
    <source>
        <dbReference type="SMART" id="SM00062"/>
    </source>
</evidence>
<sequence>MLSVSIGVAHAQPEPLQAGTADVPPWGLIGDSGEPQGLLVEFQALLAERAGLPVTSKLLPYPRVIRDLAMGNADMGVMFVSPSAEEVGFSLGEVVTIGVVALVPASAGEFTGLDDFAGLRVGFVRGSKYGAQFDNNPRFERIGVHSADQGLQMLSMGRLDVMVATEQALAFGLYRKQLESSLFKVALSVGVTRADLYVNHEKLTAPWVPQVRNALTALRADGSLHRLFYQHDMWPRSKACFERGRCLATQAPVKTQEK</sequence>
<comment type="caution">
    <text evidence="4">The sequence shown here is derived from an EMBL/GenBank/DDBJ whole genome shotgun (WGS) entry which is preliminary data.</text>
</comment>
<comment type="similarity">
    <text evidence="1">Belongs to the bacterial solute-binding protein 3 family.</text>
</comment>
<keyword evidence="2" id="KW-0732">Signal</keyword>
<evidence type="ECO:0000313" key="4">
    <source>
        <dbReference type="EMBL" id="MBB3168855.1"/>
    </source>
</evidence>
<dbReference type="PANTHER" id="PTHR35936:SF25">
    <property type="entry name" value="ABC TRANSPORTER SUBSTRATE-BINDING PROTEIN"/>
    <property type="match status" value="1"/>
</dbReference>
<name>A0A839UU20_9GAMM</name>
<evidence type="ECO:0000256" key="1">
    <source>
        <dbReference type="ARBA" id="ARBA00010333"/>
    </source>
</evidence>
<dbReference type="SUPFAM" id="SSF53850">
    <property type="entry name" value="Periplasmic binding protein-like II"/>
    <property type="match status" value="1"/>
</dbReference>
<dbReference type="AlphaFoldDB" id="A0A839UU20"/>
<dbReference type="Gene3D" id="3.40.190.10">
    <property type="entry name" value="Periplasmic binding protein-like II"/>
    <property type="match status" value="2"/>
</dbReference>
<accession>A0A839UU20</accession>
<protein>
    <submittedName>
        <fullName evidence="4">Polar amino acid transport system substrate-binding protein</fullName>
    </submittedName>
</protein>
<dbReference type="EMBL" id="JACHXZ010000003">
    <property type="protein sequence ID" value="MBB3168855.1"/>
    <property type="molecule type" value="Genomic_DNA"/>
</dbReference>
<evidence type="ECO:0000256" key="2">
    <source>
        <dbReference type="ARBA" id="ARBA00022729"/>
    </source>
</evidence>
<keyword evidence="5" id="KW-1185">Reference proteome</keyword>
<feature type="domain" description="Solute-binding protein family 3/N-terminal" evidence="3">
    <location>
        <begin position="15"/>
        <end position="235"/>
    </location>
</feature>
<gene>
    <name evidence="4" type="ORF">FHS30_002063</name>
</gene>
<proteinExistence type="inferred from homology"/>
<dbReference type="SMART" id="SM00062">
    <property type="entry name" value="PBPb"/>
    <property type="match status" value="1"/>
</dbReference>
<dbReference type="Pfam" id="PF00497">
    <property type="entry name" value="SBP_bac_3"/>
    <property type="match status" value="1"/>
</dbReference>